<protein>
    <submittedName>
        <fullName evidence="1">Uncharacterized protein</fullName>
    </submittedName>
</protein>
<dbReference type="AlphaFoldDB" id="A0A9Q0QPA0"/>
<dbReference type="EMBL" id="JAMYWD010000007">
    <property type="protein sequence ID" value="KAJ4966689.1"/>
    <property type="molecule type" value="Genomic_DNA"/>
</dbReference>
<dbReference type="Proteomes" id="UP001141806">
    <property type="component" value="Unassembled WGS sequence"/>
</dbReference>
<organism evidence="1 2">
    <name type="scientific">Protea cynaroides</name>
    <dbReference type="NCBI Taxonomy" id="273540"/>
    <lineage>
        <taxon>Eukaryota</taxon>
        <taxon>Viridiplantae</taxon>
        <taxon>Streptophyta</taxon>
        <taxon>Embryophyta</taxon>
        <taxon>Tracheophyta</taxon>
        <taxon>Spermatophyta</taxon>
        <taxon>Magnoliopsida</taxon>
        <taxon>Proteales</taxon>
        <taxon>Proteaceae</taxon>
        <taxon>Protea</taxon>
    </lineage>
</organism>
<evidence type="ECO:0000313" key="1">
    <source>
        <dbReference type="EMBL" id="KAJ4966689.1"/>
    </source>
</evidence>
<sequence length="145" mass="15523">MVSQFLGRLIFQTYNTVNLMHRFGCKILSLMVGSGLLGWEIVSDKLGTGKLIVRVDAGGGSGFGNPTNEGDDRAFEMECYLHGEILNLTSRGDNPWEAAAPFGPGKWPVVPANDHSNGIFTGANGFLKSTPSLLNLQASISPSDH</sequence>
<keyword evidence="2" id="KW-1185">Reference proteome</keyword>
<accession>A0A9Q0QPA0</accession>
<reference evidence="1" key="1">
    <citation type="journal article" date="2023" name="Plant J.">
        <title>The genome of the king protea, Protea cynaroides.</title>
        <authorList>
            <person name="Chang J."/>
            <person name="Duong T.A."/>
            <person name="Schoeman C."/>
            <person name="Ma X."/>
            <person name="Roodt D."/>
            <person name="Barker N."/>
            <person name="Li Z."/>
            <person name="Van de Peer Y."/>
            <person name="Mizrachi E."/>
        </authorList>
    </citation>
    <scope>NUCLEOTIDE SEQUENCE</scope>
    <source>
        <tissue evidence="1">Young leaves</tissue>
    </source>
</reference>
<name>A0A9Q0QPA0_9MAGN</name>
<evidence type="ECO:0000313" key="2">
    <source>
        <dbReference type="Proteomes" id="UP001141806"/>
    </source>
</evidence>
<comment type="caution">
    <text evidence="1">The sequence shown here is derived from an EMBL/GenBank/DDBJ whole genome shotgun (WGS) entry which is preliminary data.</text>
</comment>
<gene>
    <name evidence="1" type="ORF">NE237_018538</name>
</gene>
<proteinExistence type="predicted"/>